<name>A0ABD3GC36_9MARC</name>
<evidence type="ECO:0000313" key="1">
    <source>
        <dbReference type="EMBL" id="KAL3675757.1"/>
    </source>
</evidence>
<reference evidence="1 2" key="1">
    <citation type="submission" date="2024-09" db="EMBL/GenBank/DDBJ databases">
        <title>Chromosome-scale assembly of Riccia sorocarpa.</title>
        <authorList>
            <person name="Paukszto L."/>
        </authorList>
    </citation>
    <scope>NUCLEOTIDE SEQUENCE [LARGE SCALE GENOMIC DNA]</scope>
    <source>
        <strain evidence="1">LP-2024</strain>
        <tissue evidence="1">Aerial parts of the thallus</tissue>
    </source>
</reference>
<gene>
    <name evidence="1" type="ORF">R1sor_025705</name>
</gene>
<dbReference type="EMBL" id="JBJQOH010000008">
    <property type="protein sequence ID" value="KAL3675757.1"/>
    <property type="molecule type" value="Genomic_DNA"/>
</dbReference>
<proteinExistence type="predicted"/>
<keyword evidence="2" id="KW-1185">Reference proteome</keyword>
<sequence length="153" mass="18080">MQETEQSYKELYSALDETKDARRIRREALTLVDRKLDEEQNRQLDELPSEELIEEVMQSLPKDKSPGYDGVIVEELKAGWGYMRGDCFKMVWQGRRKGPENSRCYIRRELHALHQIYADDTGINITMCEEQFGRLRQVVQDFEEMSRAKRNST</sequence>
<dbReference type="AlphaFoldDB" id="A0ABD3GC36"/>
<comment type="caution">
    <text evidence="1">The sequence shown here is derived from an EMBL/GenBank/DDBJ whole genome shotgun (WGS) entry which is preliminary data.</text>
</comment>
<evidence type="ECO:0000313" key="2">
    <source>
        <dbReference type="Proteomes" id="UP001633002"/>
    </source>
</evidence>
<dbReference type="Proteomes" id="UP001633002">
    <property type="component" value="Unassembled WGS sequence"/>
</dbReference>
<protein>
    <submittedName>
        <fullName evidence="1">Uncharacterized protein</fullName>
    </submittedName>
</protein>
<organism evidence="1 2">
    <name type="scientific">Riccia sorocarpa</name>
    <dbReference type="NCBI Taxonomy" id="122646"/>
    <lineage>
        <taxon>Eukaryota</taxon>
        <taxon>Viridiplantae</taxon>
        <taxon>Streptophyta</taxon>
        <taxon>Embryophyta</taxon>
        <taxon>Marchantiophyta</taxon>
        <taxon>Marchantiopsida</taxon>
        <taxon>Marchantiidae</taxon>
        <taxon>Marchantiales</taxon>
        <taxon>Ricciaceae</taxon>
        <taxon>Riccia</taxon>
    </lineage>
</organism>
<accession>A0ABD3GC36</accession>